<evidence type="ECO:0000256" key="3">
    <source>
        <dbReference type="ARBA" id="ARBA00022691"/>
    </source>
</evidence>
<proteinExistence type="inferred from homology"/>
<organism evidence="6 7">
    <name type="scientific">Priapulus caudatus</name>
    <name type="common">Priapulid worm</name>
    <dbReference type="NCBI Taxonomy" id="37621"/>
    <lineage>
        <taxon>Eukaryota</taxon>
        <taxon>Metazoa</taxon>
        <taxon>Ecdysozoa</taxon>
        <taxon>Scalidophora</taxon>
        <taxon>Priapulida</taxon>
        <taxon>Priapulimorpha</taxon>
        <taxon>Priapulimorphida</taxon>
        <taxon>Priapulidae</taxon>
        <taxon>Priapulus</taxon>
    </lineage>
</organism>
<keyword evidence="1 4" id="KW-0489">Methyltransferase</keyword>
<dbReference type="EC" id="2.1.1.85" evidence="4"/>
<dbReference type="Gene3D" id="3.90.1410.10">
    <property type="entry name" value="set domain protein methyltransferase, domain 1"/>
    <property type="match status" value="1"/>
</dbReference>
<accession>A0ABM1FBU5</accession>
<name>A0ABM1FBU5_PRICU</name>
<keyword evidence="2 4" id="KW-0808">Transferase</keyword>
<evidence type="ECO:0000256" key="2">
    <source>
        <dbReference type="ARBA" id="ARBA00022679"/>
    </source>
</evidence>
<evidence type="ECO:0000259" key="5">
    <source>
        <dbReference type="PROSITE" id="PS50280"/>
    </source>
</evidence>
<dbReference type="RefSeq" id="XP_014681916.1">
    <property type="nucleotide sequence ID" value="XM_014826430.1"/>
</dbReference>
<dbReference type="InterPro" id="IPR050600">
    <property type="entry name" value="SETD3_SETD6_MTase"/>
</dbReference>
<dbReference type="PROSITE" id="PS51565">
    <property type="entry name" value="SAM_MT85_SETD3"/>
    <property type="match status" value="1"/>
</dbReference>
<gene>
    <name evidence="7" type="primary">LOC106821560</name>
</gene>
<reference evidence="7" key="1">
    <citation type="submission" date="2025-08" db="UniProtKB">
        <authorList>
            <consortium name="RefSeq"/>
        </authorList>
    </citation>
    <scope>IDENTIFICATION</scope>
</reference>
<dbReference type="PANTHER" id="PTHR13271:SF47">
    <property type="entry name" value="ACTIN-HISTIDINE N-METHYLTRANSFERASE"/>
    <property type="match status" value="1"/>
</dbReference>
<dbReference type="PANTHER" id="PTHR13271">
    <property type="entry name" value="UNCHARACTERIZED PUTATIVE METHYLTRANSFERASE"/>
    <property type="match status" value="1"/>
</dbReference>
<dbReference type="Proteomes" id="UP000695022">
    <property type="component" value="Unplaced"/>
</dbReference>
<comment type="similarity">
    <text evidence="4">Belongs to the class V-like SAM-binding methyltransferase superfamily. SETD3 actin-histidine methyltransferase family.</text>
</comment>
<dbReference type="Pfam" id="PF00856">
    <property type="entry name" value="SET"/>
    <property type="match status" value="1"/>
</dbReference>
<dbReference type="InterPro" id="IPR046341">
    <property type="entry name" value="SET_dom_sf"/>
</dbReference>
<feature type="domain" description="SET" evidence="5">
    <location>
        <begin position="87"/>
        <end position="308"/>
    </location>
</feature>
<evidence type="ECO:0000256" key="1">
    <source>
        <dbReference type="ARBA" id="ARBA00022603"/>
    </source>
</evidence>
<dbReference type="InterPro" id="IPR044428">
    <property type="entry name" value="SETD3_SET"/>
</dbReference>
<protein>
    <recommendedName>
        <fullName evidence="4">protein-histidine N-methyltransferase</fullName>
        <ecNumber evidence="4">2.1.1.85</ecNumber>
    </recommendedName>
</protein>
<dbReference type="PROSITE" id="PS50280">
    <property type="entry name" value="SET"/>
    <property type="match status" value="1"/>
</dbReference>
<comment type="catalytic activity">
    <reaction evidence="4">
        <text>L-histidyl-[protein] + S-adenosyl-L-methionine = N(tele)-methyl-L-histidyl-[protein] + S-adenosyl-L-homocysteine + H(+)</text>
        <dbReference type="Rhea" id="RHEA:19369"/>
        <dbReference type="Rhea" id="RHEA-COMP:9745"/>
        <dbReference type="Rhea" id="RHEA-COMP:11600"/>
        <dbReference type="ChEBI" id="CHEBI:15378"/>
        <dbReference type="ChEBI" id="CHEBI:16367"/>
        <dbReference type="ChEBI" id="CHEBI:29979"/>
        <dbReference type="ChEBI" id="CHEBI:57856"/>
        <dbReference type="ChEBI" id="CHEBI:59789"/>
        <dbReference type="EC" id="2.1.1.85"/>
    </reaction>
</comment>
<dbReference type="CDD" id="cd19176">
    <property type="entry name" value="SET_SETD3"/>
    <property type="match status" value="1"/>
</dbReference>
<evidence type="ECO:0000256" key="4">
    <source>
        <dbReference type="PROSITE-ProRule" id="PRU00898"/>
    </source>
</evidence>
<dbReference type="InterPro" id="IPR001214">
    <property type="entry name" value="SET_dom"/>
</dbReference>
<dbReference type="InterPro" id="IPR025785">
    <property type="entry name" value="SETD3"/>
</dbReference>
<sequence length="358" mass="40884">MGRKAVRSKIAPALRREVLQLAEQLLQKCTVPPNSVKEEWEQFVSIYELVQQIRLKEQAYGFVPPDRDARGFATFMKWAKSKGIKADKVDTAKFGIGGFGLRASAEIQEEELFLSVPKDAMMTIETANKSSLGWLIEIDPLLQNMPYVTLALHLLCEKFSSSSAWTSYINILPGTFTVPLYFTLEEFQMLKGDPAYDEALKQYRHIARQYAYFYKLFHTATDVKGILFLKENFSYDAYRWAVSVVMTRQNMIPSADTSGLIAALIPMWDMCNHINGKISTDFNPERNCSECYALQHFKKGEQVFIFYGARTNTLFLIHSGFVCKNNLYDTVPVKLGISKSDPLFYEKCILLTRLEISV</sequence>
<dbReference type="SUPFAM" id="SSF82199">
    <property type="entry name" value="SET domain"/>
    <property type="match status" value="1"/>
</dbReference>
<keyword evidence="3 4" id="KW-0949">S-adenosyl-L-methionine</keyword>
<evidence type="ECO:0000313" key="6">
    <source>
        <dbReference type="Proteomes" id="UP000695022"/>
    </source>
</evidence>
<keyword evidence="6" id="KW-1185">Reference proteome</keyword>
<evidence type="ECO:0000313" key="7">
    <source>
        <dbReference type="RefSeq" id="XP_014681916.1"/>
    </source>
</evidence>
<dbReference type="GeneID" id="106821560"/>